<evidence type="ECO:0000256" key="1">
    <source>
        <dbReference type="ARBA" id="ARBA00006739"/>
    </source>
</evidence>
<accession>A0A1H8N7D5</accession>
<dbReference type="AlphaFoldDB" id="A0A1H8N7D5"/>
<dbReference type="RefSeq" id="WP_091497024.1">
    <property type="nucleotide sequence ID" value="NZ_FODJ01000005.1"/>
</dbReference>
<dbReference type="PANTHER" id="PTHR43685">
    <property type="entry name" value="GLYCOSYLTRANSFERASE"/>
    <property type="match status" value="1"/>
</dbReference>
<protein>
    <submittedName>
        <fullName evidence="5">Glycosyl transferase family 2</fullName>
    </submittedName>
</protein>
<dbReference type="OrthoDB" id="9815829at2"/>
<dbReference type="STRING" id="872970.SAMN04488134_105150"/>
<dbReference type="InterPro" id="IPR050834">
    <property type="entry name" value="Glycosyltransf_2"/>
</dbReference>
<keyword evidence="2" id="KW-0328">Glycosyltransferase</keyword>
<evidence type="ECO:0000256" key="2">
    <source>
        <dbReference type="ARBA" id="ARBA00022676"/>
    </source>
</evidence>
<feature type="domain" description="Glycosyltransferase 2-like" evidence="4">
    <location>
        <begin position="9"/>
        <end position="163"/>
    </location>
</feature>
<keyword evidence="6" id="KW-1185">Reference proteome</keyword>
<dbReference type="SUPFAM" id="SSF53448">
    <property type="entry name" value="Nucleotide-diphospho-sugar transferases"/>
    <property type="match status" value="1"/>
</dbReference>
<dbReference type="Proteomes" id="UP000199300">
    <property type="component" value="Unassembled WGS sequence"/>
</dbReference>
<dbReference type="Gene3D" id="3.90.550.10">
    <property type="entry name" value="Spore Coat Polysaccharide Biosynthesis Protein SpsA, Chain A"/>
    <property type="match status" value="1"/>
</dbReference>
<dbReference type="EMBL" id="FODJ01000005">
    <property type="protein sequence ID" value="SEO25389.1"/>
    <property type="molecule type" value="Genomic_DNA"/>
</dbReference>
<gene>
    <name evidence="5" type="ORF">SAMN04488134_105150</name>
</gene>
<name>A0A1H8N7D5_9BACI</name>
<dbReference type="Pfam" id="PF00535">
    <property type="entry name" value="Glycos_transf_2"/>
    <property type="match status" value="1"/>
</dbReference>
<reference evidence="5 6" key="1">
    <citation type="submission" date="2016-10" db="EMBL/GenBank/DDBJ databases">
        <authorList>
            <person name="de Groot N.N."/>
        </authorList>
    </citation>
    <scope>NUCLEOTIDE SEQUENCE [LARGE SCALE GENOMIC DNA]</scope>
    <source>
        <strain evidence="5 6">CGMCC 1.10434</strain>
    </source>
</reference>
<organism evidence="5 6">
    <name type="scientific">Amphibacillus marinus</name>
    <dbReference type="NCBI Taxonomy" id="872970"/>
    <lineage>
        <taxon>Bacteria</taxon>
        <taxon>Bacillati</taxon>
        <taxon>Bacillota</taxon>
        <taxon>Bacilli</taxon>
        <taxon>Bacillales</taxon>
        <taxon>Bacillaceae</taxon>
        <taxon>Amphibacillus</taxon>
    </lineage>
</organism>
<comment type="similarity">
    <text evidence="1">Belongs to the glycosyltransferase 2 family.</text>
</comment>
<dbReference type="InterPro" id="IPR001173">
    <property type="entry name" value="Glyco_trans_2-like"/>
</dbReference>
<keyword evidence="3 5" id="KW-0808">Transferase</keyword>
<dbReference type="GO" id="GO:0016757">
    <property type="term" value="F:glycosyltransferase activity"/>
    <property type="evidence" value="ECO:0007669"/>
    <property type="project" value="UniProtKB-KW"/>
</dbReference>
<evidence type="ECO:0000259" key="4">
    <source>
        <dbReference type="Pfam" id="PF00535"/>
    </source>
</evidence>
<evidence type="ECO:0000313" key="6">
    <source>
        <dbReference type="Proteomes" id="UP000199300"/>
    </source>
</evidence>
<sequence>MKLGIFCFFYNRESEVNNCVQSLLDAAPVNCKIILVDDGSSDGTRSRLKQFIDSRVVILTQKNKGFTKSLSELIPNMIRKYSFEYISIHGSGDLCNEKKFLKQLDYLEDNREVVALGTGHETISGYSRKTIRLDKGYLQVEKESLLGGVPFTHGTVMYRSDSFLKAGGYDDRFLFCQDWELYFRLLEIGQIRRLPDVLYSKFIFEDGASFKPRKKVMQLKYRALIKSRELSDEDFYNNLDRLEKKDIKILYPDKIFLGKFKRLRKDLILKGEFNLAAEWCEIINETTGRKGKALKKYLLFIHSIRLPGLVLPAVYKRLRLFKRRLKL</sequence>
<evidence type="ECO:0000256" key="3">
    <source>
        <dbReference type="ARBA" id="ARBA00022679"/>
    </source>
</evidence>
<proteinExistence type="inferred from homology"/>
<evidence type="ECO:0000313" key="5">
    <source>
        <dbReference type="EMBL" id="SEO25389.1"/>
    </source>
</evidence>
<dbReference type="InterPro" id="IPR029044">
    <property type="entry name" value="Nucleotide-diphossugar_trans"/>
</dbReference>
<dbReference type="PANTHER" id="PTHR43685:SF5">
    <property type="entry name" value="GLYCOSYLTRANSFERASE EPSE-RELATED"/>
    <property type="match status" value="1"/>
</dbReference>